<dbReference type="SUPFAM" id="SSF48452">
    <property type="entry name" value="TPR-like"/>
    <property type="match status" value="1"/>
</dbReference>
<dbReference type="Pfam" id="PF13432">
    <property type="entry name" value="TPR_16"/>
    <property type="match status" value="1"/>
</dbReference>
<dbReference type="Gene3D" id="1.25.40.10">
    <property type="entry name" value="Tetratricopeptide repeat domain"/>
    <property type="match status" value="1"/>
</dbReference>
<evidence type="ECO:0000256" key="2">
    <source>
        <dbReference type="ARBA" id="ARBA00022803"/>
    </source>
</evidence>
<dbReference type="STRING" id="3088.A0A383VM43"/>
<keyword evidence="6" id="KW-1185">Reference proteome</keyword>
<reference evidence="5 6" key="1">
    <citation type="submission" date="2016-10" db="EMBL/GenBank/DDBJ databases">
        <authorList>
            <person name="Cai Z."/>
        </authorList>
    </citation>
    <scope>NUCLEOTIDE SEQUENCE [LARGE SCALE GENOMIC DNA]</scope>
</reference>
<keyword evidence="2 3" id="KW-0802">TPR repeat</keyword>
<dbReference type="GO" id="GO:0072380">
    <property type="term" value="C:TRC complex"/>
    <property type="evidence" value="ECO:0007669"/>
    <property type="project" value="TreeGrafter"/>
</dbReference>
<dbReference type="Proteomes" id="UP000256970">
    <property type="component" value="Unassembled WGS sequence"/>
</dbReference>
<sequence length="322" mass="34856">MTGSLKDQGNELFKQGDYLKAAAVYTKAIKEAPSAVLYSNRSAALLKLNKVAKALADAEECVKLDPAFHKGYMRMALALESQQRLEEAVDCYRKAMQADNNNSEYAARAKALSKALGKKVQIEKAQSRRSPAETAALAFAESKLAYAAELAKEQGRSFAPELFFLQGRSSSGGGSSSSSSSSQDDSDEVAVRAEHAFAAPEVLAQFVQEMRSKAEELHATAVLLIAPKAAVQFPQTWRSAGWPFGQHDGVFVQLHASLKQATDSNSSSSSGPDQQAQDAAAGGRSSEGVLRKLWFIKFRENKPPVEPQEVSQEFELLPPLLQ</sequence>
<feature type="repeat" description="TPR" evidence="3">
    <location>
        <begin position="69"/>
        <end position="102"/>
    </location>
</feature>
<feature type="repeat" description="TPR" evidence="3">
    <location>
        <begin position="2"/>
        <end position="35"/>
    </location>
</feature>
<evidence type="ECO:0000256" key="1">
    <source>
        <dbReference type="ARBA" id="ARBA00022737"/>
    </source>
</evidence>
<dbReference type="AlphaFoldDB" id="A0A383VM43"/>
<protein>
    <recommendedName>
        <fullName evidence="7">Cns1/TTC4 wheel domain-containing protein</fullName>
    </recommendedName>
</protein>
<evidence type="ECO:0000313" key="6">
    <source>
        <dbReference type="Proteomes" id="UP000256970"/>
    </source>
</evidence>
<proteinExistence type="predicted"/>
<dbReference type="GO" id="GO:0060090">
    <property type="term" value="F:molecular adaptor activity"/>
    <property type="evidence" value="ECO:0007669"/>
    <property type="project" value="TreeGrafter"/>
</dbReference>
<name>A0A383VM43_TETOB</name>
<dbReference type="PANTHER" id="PTHR45831">
    <property type="entry name" value="LD24721P"/>
    <property type="match status" value="1"/>
</dbReference>
<dbReference type="InterPro" id="IPR013105">
    <property type="entry name" value="TPR_2"/>
</dbReference>
<dbReference type="Pfam" id="PF07719">
    <property type="entry name" value="TPR_2"/>
    <property type="match status" value="1"/>
</dbReference>
<dbReference type="EMBL" id="FNXT01000662">
    <property type="protein sequence ID" value="SZX65764.1"/>
    <property type="molecule type" value="Genomic_DNA"/>
</dbReference>
<feature type="region of interest" description="Disordered" evidence="4">
    <location>
        <begin position="261"/>
        <end position="286"/>
    </location>
</feature>
<evidence type="ECO:0000256" key="3">
    <source>
        <dbReference type="PROSITE-ProRule" id="PRU00339"/>
    </source>
</evidence>
<dbReference type="PROSITE" id="PS50005">
    <property type="entry name" value="TPR"/>
    <property type="match status" value="2"/>
</dbReference>
<gene>
    <name evidence="5" type="ORF">BQ4739_LOCUS6231</name>
</gene>
<dbReference type="GO" id="GO:0006620">
    <property type="term" value="P:post-translational protein targeting to endoplasmic reticulum membrane"/>
    <property type="evidence" value="ECO:0007669"/>
    <property type="project" value="TreeGrafter"/>
</dbReference>
<dbReference type="GO" id="GO:0016020">
    <property type="term" value="C:membrane"/>
    <property type="evidence" value="ECO:0007669"/>
    <property type="project" value="TreeGrafter"/>
</dbReference>
<dbReference type="PANTHER" id="PTHR45831:SF2">
    <property type="entry name" value="LD24721P"/>
    <property type="match status" value="1"/>
</dbReference>
<accession>A0A383VM43</accession>
<dbReference type="InterPro" id="IPR047150">
    <property type="entry name" value="SGT"/>
</dbReference>
<evidence type="ECO:0008006" key="7">
    <source>
        <dbReference type="Google" id="ProtNLM"/>
    </source>
</evidence>
<evidence type="ECO:0000256" key="4">
    <source>
        <dbReference type="SAM" id="MobiDB-lite"/>
    </source>
</evidence>
<organism evidence="5 6">
    <name type="scientific">Tetradesmus obliquus</name>
    <name type="common">Green alga</name>
    <name type="synonym">Acutodesmus obliquus</name>
    <dbReference type="NCBI Taxonomy" id="3088"/>
    <lineage>
        <taxon>Eukaryota</taxon>
        <taxon>Viridiplantae</taxon>
        <taxon>Chlorophyta</taxon>
        <taxon>core chlorophytes</taxon>
        <taxon>Chlorophyceae</taxon>
        <taxon>CS clade</taxon>
        <taxon>Sphaeropleales</taxon>
        <taxon>Scenedesmaceae</taxon>
        <taxon>Tetradesmus</taxon>
    </lineage>
</organism>
<dbReference type="InterPro" id="IPR019734">
    <property type="entry name" value="TPR_rpt"/>
</dbReference>
<keyword evidence="1" id="KW-0677">Repeat</keyword>
<evidence type="ECO:0000313" key="5">
    <source>
        <dbReference type="EMBL" id="SZX65764.1"/>
    </source>
</evidence>
<dbReference type="InterPro" id="IPR011990">
    <property type="entry name" value="TPR-like_helical_dom_sf"/>
</dbReference>
<dbReference type="SMART" id="SM00028">
    <property type="entry name" value="TPR"/>
    <property type="match status" value="3"/>
</dbReference>
<feature type="region of interest" description="Disordered" evidence="4">
    <location>
        <begin position="169"/>
        <end position="190"/>
    </location>
</feature>